<gene>
    <name evidence="2" type="primary">Acey_s0268.g793</name>
    <name evidence="2" type="ORF">Y032_0268g793</name>
</gene>
<name>A0A016S9N9_9BILA</name>
<dbReference type="EMBL" id="JARK01001604">
    <property type="protein sequence ID" value="EYB87111.1"/>
    <property type="molecule type" value="Genomic_DNA"/>
</dbReference>
<evidence type="ECO:0000256" key="1">
    <source>
        <dbReference type="SAM" id="MobiDB-lite"/>
    </source>
</evidence>
<dbReference type="AlphaFoldDB" id="A0A016S9N9"/>
<comment type="caution">
    <text evidence="2">The sequence shown here is derived from an EMBL/GenBank/DDBJ whole genome shotgun (WGS) entry which is preliminary data.</text>
</comment>
<feature type="region of interest" description="Disordered" evidence="1">
    <location>
        <begin position="66"/>
        <end position="86"/>
    </location>
</feature>
<organism evidence="2 3">
    <name type="scientific">Ancylostoma ceylanicum</name>
    <dbReference type="NCBI Taxonomy" id="53326"/>
    <lineage>
        <taxon>Eukaryota</taxon>
        <taxon>Metazoa</taxon>
        <taxon>Ecdysozoa</taxon>
        <taxon>Nematoda</taxon>
        <taxon>Chromadorea</taxon>
        <taxon>Rhabditida</taxon>
        <taxon>Rhabditina</taxon>
        <taxon>Rhabditomorpha</taxon>
        <taxon>Strongyloidea</taxon>
        <taxon>Ancylostomatidae</taxon>
        <taxon>Ancylostomatinae</taxon>
        <taxon>Ancylostoma</taxon>
    </lineage>
</organism>
<proteinExistence type="predicted"/>
<accession>A0A016S9N9</accession>
<protein>
    <submittedName>
        <fullName evidence="2">Uncharacterized protein</fullName>
    </submittedName>
</protein>
<reference evidence="3" key="1">
    <citation type="journal article" date="2015" name="Nat. Genet.">
        <title>The genome and transcriptome of the zoonotic hookworm Ancylostoma ceylanicum identify infection-specific gene families.</title>
        <authorList>
            <person name="Schwarz E.M."/>
            <person name="Hu Y."/>
            <person name="Antoshechkin I."/>
            <person name="Miller M.M."/>
            <person name="Sternberg P.W."/>
            <person name="Aroian R.V."/>
        </authorList>
    </citation>
    <scope>NUCLEOTIDE SEQUENCE</scope>
    <source>
        <strain evidence="3">HY135</strain>
    </source>
</reference>
<sequence length="86" mass="9624">MGVDGGGLSVASKSTLRDCAARAGILSGTTNYRRKCATMFHAEPLSLHDDCGEHLPYSGDFHRYKKHNRQQKRWTSNRSQGRDCLI</sequence>
<dbReference type="Proteomes" id="UP000024635">
    <property type="component" value="Unassembled WGS sequence"/>
</dbReference>
<evidence type="ECO:0000313" key="2">
    <source>
        <dbReference type="EMBL" id="EYB87111.1"/>
    </source>
</evidence>
<evidence type="ECO:0000313" key="3">
    <source>
        <dbReference type="Proteomes" id="UP000024635"/>
    </source>
</evidence>
<keyword evidence="3" id="KW-1185">Reference proteome</keyword>